<dbReference type="EMBL" id="JAXOVC010000014">
    <property type="protein sequence ID" value="KAK4494230.1"/>
    <property type="molecule type" value="Genomic_DNA"/>
</dbReference>
<dbReference type="PANTHER" id="PTHR10039:SF5">
    <property type="entry name" value="NACHT DOMAIN-CONTAINING PROTEIN"/>
    <property type="match status" value="1"/>
</dbReference>
<feature type="compositionally biased region" description="Basic and acidic residues" evidence="2">
    <location>
        <begin position="840"/>
        <end position="851"/>
    </location>
</feature>
<dbReference type="InterPro" id="IPR056693">
    <property type="entry name" value="DUF7791"/>
</dbReference>
<organism evidence="5 6">
    <name type="scientific">Zasmidium cellare</name>
    <name type="common">Wine cellar mold</name>
    <name type="synonym">Racodium cellare</name>
    <dbReference type="NCBI Taxonomy" id="395010"/>
    <lineage>
        <taxon>Eukaryota</taxon>
        <taxon>Fungi</taxon>
        <taxon>Dikarya</taxon>
        <taxon>Ascomycota</taxon>
        <taxon>Pezizomycotina</taxon>
        <taxon>Dothideomycetes</taxon>
        <taxon>Dothideomycetidae</taxon>
        <taxon>Mycosphaerellales</taxon>
        <taxon>Mycosphaerellaceae</taxon>
        <taxon>Zasmidium</taxon>
    </lineage>
</organism>
<reference evidence="5 6" key="1">
    <citation type="journal article" date="2023" name="G3 (Bethesda)">
        <title>A chromosome-level genome assembly of Zasmidium syzygii isolated from banana leaves.</title>
        <authorList>
            <person name="van Westerhoven A.C."/>
            <person name="Mehrabi R."/>
            <person name="Talebi R."/>
            <person name="Steentjes M.B.F."/>
            <person name="Corcolon B."/>
            <person name="Chong P.A."/>
            <person name="Kema G.H.J."/>
            <person name="Seidl M.F."/>
        </authorList>
    </citation>
    <scope>NUCLEOTIDE SEQUENCE [LARGE SCALE GENOMIC DNA]</scope>
    <source>
        <strain evidence="5 6">P124</strain>
    </source>
</reference>
<evidence type="ECO:0000313" key="6">
    <source>
        <dbReference type="Proteomes" id="UP001305779"/>
    </source>
</evidence>
<proteinExistence type="predicted"/>
<sequence length="864" mass="98347">MLDPYSALGAAASIVQFVDVASRLIASGYDAYTSASGAIEENVQIETTTLELKAFSDNLLAQNRGRSSQDDDLRDQETKNMIKMTERCVALADRLLKVLHDLKVEGTGPMRSLSAVRQAVRAASKSKKIESMEDSLMKVQSLLQSHLLSSIRSTQVSLSNSFEVLAAKTEAMQKENIADLRASNQALIQALQRQETDMETFRGILRNSQLPQVHSSSQIDTRMGEITRALDRTRERANIVEKQLHILGSLQFPEMHMRHSAIPDAYRGTLAWIYDEKASKFRSWLQGSDGLFWINGKAGSGKSTLMKYMSDNKTTRDVLEAWAGKKKTLVTASFYFWNAGFPMQKSQQGLIQSLLFQIMRKFPDLIPQAVPQRWAAGETFYQHPDPWSQRELSDALTFILSHNDMNARFCFFIDGLDEYTGDHYELVQYLQLLVESKAVKLCVSSRPWNAFTSAFGDLEDRTLVLQNLTRADMRGYVQGMLEQDARFLKLVKTDDRAHELATEIQERAQGVFLWVFLVVRSLLRGLTEQDDIPMLQKRLRQLPTDLEHYFQLILDSVDTVYQEYTARTLLIVFEASQPLSMLAFWYLETDLEKPDFVLKLDIKPLPDESVTQCRTIVAARLNKWCRDLLEVIWSPTAGSFGDMAQLFKVDFLHRTVRDFLMTRNIQDTLIERAGSEFNASLTTCRLYLALAKWLNPALHDDALLPFHRICGVIMRSAATYEFRYNDTPFLLLEELKRVGEHYRRWGAPWCMDDLDGSSTRSSTDFLSLAERYGLKLYVKLAKAQQGIDDDPEPQARAGVTMFSQSSLMPPSMTDRTSTSSRRSSTLCLSDAAVSDGPSGRLDDEAHNDEKRRSWRKKFKKLLHS</sequence>
<protein>
    <recommendedName>
        <fullName evidence="7">NACHT domain-containing protein</fullName>
    </recommendedName>
</protein>
<evidence type="ECO:0000313" key="5">
    <source>
        <dbReference type="EMBL" id="KAK4494230.1"/>
    </source>
</evidence>
<evidence type="ECO:0000256" key="2">
    <source>
        <dbReference type="SAM" id="MobiDB-lite"/>
    </source>
</evidence>
<keyword evidence="1" id="KW-0677">Repeat</keyword>
<dbReference type="SUPFAM" id="SSF52540">
    <property type="entry name" value="P-loop containing nucleoside triphosphate hydrolases"/>
    <property type="match status" value="1"/>
</dbReference>
<evidence type="ECO:0000259" key="4">
    <source>
        <dbReference type="Pfam" id="PF25053"/>
    </source>
</evidence>
<evidence type="ECO:0000256" key="1">
    <source>
        <dbReference type="ARBA" id="ARBA00022737"/>
    </source>
</evidence>
<name>A0ABR0DZ02_ZASCE</name>
<dbReference type="InterPro" id="IPR056884">
    <property type="entry name" value="NPHP3-like_N"/>
</dbReference>
<accession>A0ABR0DZ02</accession>
<comment type="caution">
    <text evidence="5">The sequence shown here is derived from an EMBL/GenBank/DDBJ whole genome shotgun (WGS) entry which is preliminary data.</text>
</comment>
<keyword evidence="6" id="KW-1185">Reference proteome</keyword>
<evidence type="ECO:0008006" key="7">
    <source>
        <dbReference type="Google" id="ProtNLM"/>
    </source>
</evidence>
<feature type="domain" description="Nephrocystin 3-like N-terminal" evidence="3">
    <location>
        <begin position="268"/>
        <end position="446"/>
    </location>
</feature>
<dbReference type="Pfam" id="PF25053">
    <property type="entry name" value="DUF7791"/>
    <property type="match status" value="1"/>
</dbReference>
<dbReference type="Proteomes" id="UP001305779">
    <property type="component" value="Unassembled WGS sequence"/>
</dbReference>
<gene>
    <name evidence="5" type="ORF">PRZ48_014528</name>
</gene>
<feature type="region of interest" description="Disordered" evidence="2">
    <location>
        <begin position="801"/>
        <end position="852"/>
    </location>
</feature>
<dbReference type="Gene3D" id="3.40.50.300">
    <property type="entry name" value="P-loop containing nucleotide triphosphate hydrolases"/>
    <property type="match status" value="1"/>
</dbReference>
<feature type="domain" description="DUF7791" evidence="4">
    <location>
        <begin position="556"/>
        <end position="696"/>
    </location>
</feature>
<dbReference type="PANTHER" id="PTHR10039">
    <property type="entry name" value="AMELOGENIN"/>
    <property type="match status" value="1"/>
</dbReference>
<dbReference type="InterPro" id="IPR027417">
    <property type="entry name" value="P-loop_NTPase"/>
</dbReference>
<evidence type="ECO:0000259" key="3">
    <source>
        <dbReference type="Pfam" id="PF24883"/>
    </source>
</evidence>
<feature type="compositionally biased region" description="Low complexity" evidence="2">
    <location>
        <begin position="815"/>
        <end position="825"/>
    </location>
</feature>
<dbReference type="Pfam" id="PF24883">
    <property type="entry name" value="NPHP3_N"/>
    <property type="match status" value="1"/>
</dbReference>